<evidence type="ECO:0000313" key="2">
    <source>
        <dbReference type="EMBL" id="KAK1349483.1"/>
    </source>
</evidence>
<keyword evidence="3" id="KW-1185">Reference proteome</keyword>
<evidence type="ECO:0000256" key="1">
    <source>
        <dbReference type="SAM" id="Phobius"/>
    </source>
</evidence>
<dbReference type="EMBL" id="JAUIZM010000089">
    <property type="protein sequence ID" value="KAK1349483.1"/>
    <property type="molecule type" value="Genomic_DNA"/>
</dbReference>
<name>A0AAD8LWH3_9APIA</name>
<keyword evidence="1" id="KW-1133">Transmembrane helix</keyword>
<organism evidence="2 3">
    <name type="scientific">Heracleum sosnowskyi</name>
    <dbReference type="NCBI Taxonomy" id="360622"/>
    <lineage>
        <taxon>Eukaryota</taxon>
        <taxon>Viridiplantae</taxon>
        <taxon>Streptophyta</taxon>
        <taxon>Embryophyta</taxon>
        <taxon>Tracheophyta</taxon>
        <taxon>Spermatophyta</taxon>
        <taxon>Magnoliopsida</taxon>
        <taxon>eudicotyledons</taxon>
        <taxon>Gunneridae</taxon>
        <taxon>Pentapetalae</taxon>
        <taxon>asterids</taxon>
        <taxon>campanulids</taxon>
        <taxon>Apiales</taxon>
        <taxon>Apiaceae</taxon>
        <taxon>Apioideae</taxon>
        <taxon>apioid superclade</taxon>
        <taxon>Tordylieae</taxon>
        <taxon>Tordyliinae</taxon>
        <taxon>Heracleum</taxon>
    </lineage>
</organism>
<keyword evidence="1" id="KW-0812">Transmembrane</keyword>
<comment type="caution">
    <text evidence="2">The sequence shown here is derived from an EMBL/GenBank/DDBJ whole genome shotgun (WGS) entry which is preliminary data.</text>
</comment>
<gene>
    <name evidence="2" type="ORF">POM88_054809</name>
</gene>
<sequence length="133" mass="15500">MESQRLATVSTIISNNSWNTSRSNHVLAMKMRQLLSVCSINSIDKLSLNDWEVGEFFVSRQTGFLRNIGYLFISAMIYIVWLERNSRIHNPGHSKNVEKMVYLVKQMVREKIFTIPSAKKTIRKNPHLVQLLY</sequence>
<protein>
    <submittedName>
        <fullName evidence="2">Uncharacterized protein</fullName>
    </submittedName>
</protein>
<dbReference type="AlphaFoldDB" id="A0AAD8LWH3"/>
<accession>A0AAD8LWH3</accession>
<feature type="transmembrane region" description="Helical" evidence="1">
    <location>
        <begin position="64"/>
        <end position="82"/>
    </location>
</feature>
<reference evidence="2" key="2">
    <citation type="submission" date="2023-05" db="EMBL/GenBank/DDBJ databases">
        <authorList>
            <person name="Schelkunov M.I."/>
        </authorList>
    </citation>
    <scope>NUCLEOTIDE SEQUENCE</scope>
    <source>
        <strain evidence="2">Hsosn_3</strain>
        <tissue evidence="2">Leaf</tissue>
    </source>
</reference>
<evidence type="ECO:0000313" key="3">
    <source>
        <dbReference type="Proteomes" id="UP001237642"/>
    </source>
</evidence>
<reference evidence="2" key="1">
    <citation type="submission" date="2023-02" db="EMBL/GenBank/DDBJ databases">
        <title>Genome of toxic invasive species Heracleum sosnowskyi carries increased number of genes despite the absence of recent whole-genome duplications.</title>
        <authorList>
            <person name="Schelkunov M."/>
            <person name="Shtratnikova V."/>
            <person name="Makarenko M."/>
            <person name="Klepikova A."/>
            <person name="Omelchenko D."/>
            <person name="Novikova G."/>
            <person name="Obukhova E."/>
            <person name="Bogdanov V."/>
            <person name="Penin A."/>
            <person name="Logacheva M."/>
        </authorList>
    </citation>
    <scope>NUCLEOTIDE SEQUENCE</scope>
    <source>
        <strain evidence="2">Hsosn_3</strain>
        <tissue evidence="2">Leaf</tissue>
    </source>
</reference>
<keyword evidence="1" id="KW-0472">Membrane</keyword>
<dbReference type="Proteomes" id="UP001237642">
    <property type="component" value="Unassembled WGS sequence"/>
</dbReference>
<proteinExistence type="predicted"/>